<accession>A0A3P9J059</accession>
<dbReference type="InterPro" id="IPR055356">
    <property type="entry name" value="ZP-N"/>
</dbReference>
<dbReference type="AlphaFoldDB" id="A0A3P9J059"/>
<dbReference type="PANTHER" id="PTHR47130:SF6">
    <property type="entry name" value="EGG ENVELOPE GLYCOPROTEIN-LIKE PRECURSOR"/>
    <property type="match status" value="1"/>
</dbReference>
<reference evidence="2 3" key="2">
    <citation type="submission" date="2017-04" db="EMBL/GenBank/DDBJ databases">
        <title>CpG methylation of centromeres and impact of large insertions on vertebrate speciation.</title>
        <authorList>
            <person name="Ichikawa K."/>
            <person name="Yoshimura J."/>
            <person name="Morishita S."/>
        </authorList>
    </citation>
    <scope>NUCLEOTIDE SEQUENCE</scope>
    <source>
        <strain evidence="2 3">HSOK</strain>
    </source>
</reference>
<evidence type="ECO:0000313" key="2">
    <source>
        <dbReference type="Ensembl" id="ENSORLP00015025551.1"/>
    </source>
</evidence>
<dbReference type="Pfam" id="PF26562">
    <property type="entry name" value="Ig-like"/>
    <property type="match status" value="1"/>
</dbReference>
<dbReference type="InterPro" id="IPR058876">
    <property type="entry name" value="Ig-like_ZP"/>
</dbReference>
<dbReference type="PANTHER" id="PTHR47130">
    <property type="entry name" value="SI:DKEY-19B23.11-RELATED"/>
    <property type="match status" value="1"/>
</dbReference>
<protein>
    <submittedName>
        <fullName evidence="2">Uncharacterized LOC101164099</fullName>
    </submittedName>
</protein>
<sequence>MLFYLNVLHKQKNYRYFFYCSCPCRVAFILSLWTTVWCDILKQGVLQMECREHYFMVAIDLAVTGPNPQFEAVDMTGGHPLTQQYAAECGYSINVLSFLGVVELRSSYFSCHTEKNGAKFLFYFKLNTNLDGNVTNTLNATCSPPVPWAPREVSCETNYMEVSIEYESTCPHQLSEDWSSLRPAYSTSPSEWQVSFQKPGVVLAPMNFTEARKQGYVFEVKNGRFVFRTPYGQPNSYITKDNGVQVEVVQASVFSRRGWFVIIVDLVAACSMDQGMLSDGYMMWDTPEALYSSLGSTQISIGLNGDLVGQVNAKQKGFIMEKRNNTVHIGIPYNAVGGYRKTLVSGGIFEFRIFQMYLKQVSVDEYQRETVVKFHRTLVTPLTPYPLVTEDKTVLQEGMFTVFLGNVPDDVDLTSIQLNGEQFMLPLPSESAFMITEEAQPDNTFSYTLKMLFSDPLVVQEFSKEHAAMLHQLNINYTLTVSGSEPYHYTTSVTALLDVSPPVFEANCTAAGINFMLVNQPSDYLWEFSIGADLLTMELVTRRGYIMNNSSQTLELNAPLFTPGYDYRDVSLRGFYGTFEILVRDRDTLRVRASTVKTCYFESREFIMCSTDGMMTVAADLSEVIPSGQMPVNFHLYNKLCVPNEVNGSRVLFSFPVNSCGSVIKLRGNVTYRNKIFHTLNNFPSGDDKGVTVQCSYPLNGLSRLFSVYRFESDTEGKGTIIHDVQATPGEVVPTPTKPTPKPETTTAAPKMIIPNYLPAYHPPAHYIRVTRVHSLPNVFYRGSNGYFHTKRNPIP</sequence>
<reference evidence="2" key="4">
    <citation type="submission" date="2025-09" db="UniProtKB">
        <authorList>
            <consortium name="Ensembl"/>
        </authorList>
    </citation>
    <scope>IDENTIFICATION</scope>
    <source>
        <strain evidence="2">HSOK</strain>
    </source>
</reference>
<evidence type="ECO:0000313" key="3">
    <source>
        <dbReference type="Proteomes" id="UP000265200"/>
    </source>
</evidence>
<dbReference type="Gene3D" id="2.60.40.3210">
    <property type="entry name" value="Zona pellucida, ZP-N domain"/>
    <property type="match status" value="1"/>
</dbReference>
<dbReference type="Proteomes" id="UP000265200">
    <property type="component" value="Chromosome 18"/>
</dbReference>
<dbReference type="Pfam" id="PF23344">
    <property type="entry name" value="ZP-N"/>
    <property type="match status" value="1"/>
</dbReference>
<dbReference type="PROSITE" id="PS51034">
    <property type="entry name" value="ZP_2"/>
    <property type="match status" value="1"/>
</dbReference>
<name>A0A3P9J059_ORYLA</name>
<dbReference type="Ensembl" id="ENSORLT00015005098.1">
    <property type="protein sequence ID" value="ENSORLP00015025551.1"/>
    <property type="gene ID" value="ENSORLG00015006737.1"/>
</dbReference>
<proteinExistence type="predicted"/>
<dbReference type="InterPro" id="IPR001507">
    <property type="entry name" value="ZP_dom"/>
</dbReference>
<organism evidence="2 3">
    <name type="scientific">Oryzias latipes</name>
    <name type="common">Japanese rice fish</name>
    <name type="synonym">Japanese killifish</name>
    <dbReference type="NCBI Taxonomy" id="8090"/>
    <lineage>
        <taxon>Eukaryota</taxon>
        <taxon>Metazoa</taxon>
        <taxon>Chordata</taxon>
        <taxon>Craniata</taxon>
        <taxon>Vertebrata</taxon>
        <taxon>Euteleostomi</taxon>
        <taxon>Actinopterygii</taxon>
        <taxon>Neopterygii</taxon>
        <taxon>Teleostei</taxon>
        <taxon>Neoteleostei</taxon>
        <taxon>Acanthomorphata</taxon>
        <taxon>Ovalentaria</taxon>
        <taxon>Atherinomorphae</taxon>
        <taxon>Beloniformes</taxon>
        <taxon>Adrianichthyidae</taxon>
        <taxon>Oryziinae</taxon>
        <taxon>Oryzias</taxon>
    </lineage>
</organism>
<reference key="1">
    <citation type="journal article" date="2007" name="Nature">
        <title>The medaka draft genome and insights into vertebrate genome evolution.</title>
        <authorList>
            <person name="Kasahara M."/>
            <person name="Naruse K."/>
            <person name="Sasaki S."/>
            <person name="Nakatani Y."/>
            <person name="Qu W."/>
            <person name="Ahsan B."/>
            <person name="Yamada T."/>
            <person name="Nagayasu Y."/>
            <person name="Doi K."/>
            <person name="Kasai Y."/>
            <person name="Jindo T."/>
            <person name="Kobayashi D."/>
            <person name="Shimada A."/>
            <person name="Toyoda A."/>
            <person name="Kuroki Y."/>
            <person name="Fujiyama A."/>
            <person name="Sasaki T."/>
            <person name="Shimizu A."/>
            <person name="Asakawa S."/>
            <person name="Shimizu N."/>
            <person name="Hashimoto S."/>
            <person name="Yang J."/>
            <person name="Lee Y."/>
            <person name="Matsushima K."/>
            <person name="Sugano S."/>
            <person name="Sakaizumi M."/>
            <person name="Narita T."/>
            <person name="Ohishi K."/>
            <person name="Haga S."/>
            <person name="Ohta F."/>
            <person name="Nomoto H."/>
            <person name="Nogata K."/>
            <person name="Morishita T."/>
            <person name="Endo T."/>
            <person name="Shin-I T."/>
            <person name="Takeda H."/>
            <person name="Morishita S."/>
            <person name="Kohara Y."/>
        </authorList>
    </citation>
    <scope>NUCLEOTIDE SEQUENCE [LARGE SCALE GENOMIC DNA]</scope>
    <source>
        <strain>Hd-rR</strain>
    </source>
</reference>
<evidence type="ECO:0000259" key="1">
    <source>
        <dbReference type="PROSITE" id="PS51034"/>
    </source>
</evidence>
<reference evidence="2" key="3">
    <citation type="submission" date="2025-08" db="UniProtKB">
        <authorList>
            <consortium name="Ensembl"/>
        </authorList>
    </citation>
    <scope>IDENTIFICATION</scope>
    <source>
        <strain evidence="2">HSOK</strain>
    </source>
</reference>
<feature type="domain" description="ZP" evidence="1">
    <location>
        <begin position="608"/>
        <end position="796"/>
    </location>
</feature>